<dbReference type="PANTHER" id="PTHR38733:SF1">
    <property type="entry name" value="TYPE IV METHYL-DIRECTED RESTRICTION ENZYME ECOKMCRBC"/>
    <property type="match status" value="1"/>
</dbReference>
<name>A0ABV6HA92_9ACTN</name>
<organism evidence="1 2">
    <name type="scientific">Gordonia phosphorivorans</name>
    <dbReference type="NCBI Taxonomy" id="1056982"/>
    <lineage>
        <taxon>Bacteria</taxon>
        <taxon>Bacillati</taxon>
        <taxon>Actinomycetota</taxon>
        <taxon>Actinomycetes</taxon>
        <taxon>Mycobacteriales</taxon>
        <taxon>Gordoniaceae</taxon>
        <taxon>Gordonia</taxon>
    </lineage>
</organism>
<proteinExistence type="predicted"/>
<sequence length="411" mass="45144">MTTPRRLLLTEGGTAQRTTLTADEFQAISGLGLATATPTLVSGVYEVAAGSKIGAVSVGDLQILVRPKITDLNRLIFLLGYSRRPVWRDDPVELARDDELFPALAEVFSRLATRATDVGLLQGYRTVTDTLPVLRGRVLATEQMTRRFGLPVPLAVEYDDFTVDIAENRLLLAATLRLLGVADLSLDARRRLLRLRRLLSDVSAPVRGAPLDEWHASRLNTRYHDALRLAEVVLGAQSFEQRAGDLTVTGFMFDMWRIFEDFVCTALGETLGDRGHRTATQFTSHLDVDRRVTMKPDLVWLGEGNRVLGLVDAKYKAERPEGFPNADLYQVLAYCTVFGLSEGHLIYAKGNEPTRTHIVSGSGVAIHCHTLDLALPPTDLLIQVDQLASTISEPHVSGLARARAAARTPPS</sequence>
<dbReference type="Proteomes" id="UP001589783">
    <property type="component" value="Unassembled WGS sequence"/>
</dbReference>
<evidence type="ECO:0000313" key="2">
    <source>
        <dbReference type="Proteomes" id="UP001589783"/>
    </source>
</evidence>
<evidence type="ECO:0000313" key="1">
    <source>
        <dbReference type="EMBL" id="MFC0315800.1"/>
    </source>
</evidence>
<dbReference type="InterPro" id="IPR019292">
    <property type="entry name" value="McrC"/>
</dbReference>
<dbReference type="PANTHER" id="PTHR38733">
    <property type="entry name" value="PROTEIN MCRC"/>
    <property type="match status" value="1"/>
</dbReference>
<keyword evidence="2" id="KW-1185">Reference proteome</keyword>
<dbReference type="RefSeq" id="WP_382364847.1">
    <property type="nucleotide sequence ID" value="NZ_JBHLWV010000022.1"/>
</dbReference>
<dbReference type="Pfam" id="PF10117">
    <property type="entry name" value="McrBC"/>
    <property type="match status" value="1"/>
</dbReference>
<comment type="caution">
    <text evidence="1">The sequence shown here is derived from an EMBL/GenBank/DDBJ whole genome shotgun (WGS) entry which is preliminary data.</text>
</comment>
<gene>
    <name evidence="1" type="ORF">ACFFJD_13160</name>
</gene>
<accession>A0ABV6HA92</accession>
<reference evidence="1 2" key="1">
    <citation type="submission" date="2024-09" db="EMBL/GenBank/DDBJ databases">
        <authorList>
            <person name="Sun Q."/>
            <person name="Mori K."/>
        </authorList>
    </citation>
    <scope>NUCLEOTIDE SEQUENCE [LARGE SCALE GENOMIC DNA]</scope>
    <source>
        <strain evidence="1 2">CCM 7957</strain>
    </source>
</reference>
<protein>
    <submittedName>
        <fullName evidence="1">McrC family protein</fullName>
    </submittedName>
</protein>
<dbReference type="EMBL" id="JBHLWV010000022">
    <property type="protein sequence ID" value="MFC0315800.1"/>
    <property type="molecule type" value="Genomic_DNA"/>
</dbReference>